<name>A0A975QK92_9ACTN</name>
<accession>A0A975QK92</accession>
<feature type="transmembrane region" description="Helical" evidence="1">
    <location>
        <begin position="28"/>
        <end position="46"/>
    </location>
</feature>
<proteinExistence type="predicted"/>
<dbReference type="InterPro" id="IPR025443">
    <property type="entry name" value="DUF4307"/>
</dbReference>
<protein>
    <submittedName>
        <fullName evidence="2">DUF4307 domain-containing protein</fullName>
    </submittedName>
</protein>
<dbReference type="AlphaFoldDB" id="A0A975QK92"/>
<sequence>MSATPEDDAVNSADTAPALRKRHGNGPVFFVVATLFAVAVSVGWGFSVMNYTGLSGGVYHQVVAVTAPTGDAARIDFEVNSKNGAECLLRALDGQMVEVGTERVEVEGGNRMVSQTVETVRQASTVEVASCREQGSQD</sequence>
<evidence type="ECO:0000313" key="3">
    <source>
        <dbReference type="Proteomes" id="UP000682416"/>
    </source>
</evidence>
<dbReference type="Pfam" id="PF14155">
    <property type="entry name" value="DUF4307"/>
    <property type="match status" value="1"/>
</dbReference>
<keyword evidence="1" id="KW-1133">Transmembrane helix</keyword>
<evidence type="ECO:0000256" key="1">
    <source>
        <dbReference type="SAM" id="Phobius"/>
    </source>
</evidence>
<reference evidence="2" key="1">
    <citation type="submission" date="2021-05" db="EMBL/GenBank/DDBJ databases">
        <authorList>
            <person name="Kaiqin L."/>
            <person name="Jian G."/>
        </authorList>
    </citation>
    <scope>NUCLEOTIDE SEQUENCE</scope>
    <source>
        <strain evidence="2">HDS5</strain>
    </source>
</reference>
<keyword evidence="1" id="KW-0812">Transmembrane</keyword>
<keyword evidence="1" id="KW-0472">Membrane</keyword>
<dbReference type="Proteomes" id="UP000682416">
    <property type="component" value="Chromosome"/>
</dbReference>
<dbReference type="EMBL" id="CP074402">
    <property type="protein sequence ID" value="QVJ01087.1"/>
    <property type="molecule type" value="Genomic_DNA"/>
</dbReference>
<keyword evidence="3" id="KW-1185">Reference proteome</keyword>
<dbReference type="RefSeq" id="WP_378745424.1">
    <property type="nucleotide sequence ID" value="NZ_CBDRIY010000030.1"/>
</dbReference>
<evidence type="ECO:0000313" key="2">
    <source>
        <dbReference type="EMBL" id="QVJ01087.1"/>
    </source>
</evidence>
<gene>
    <name evidence="2" type="ORF">KGD82_23010</name>
</gene>
<dbReference type="KEGG" id="nec:KGD82_23010"/>
<organism evidence="2 3">
    <name type="scientific">Nocardiopsis eucommiae</name>
    <dbReference type="NCBI Taxonomy" id="2831970"/>
    <lineage>
        <taxon>Bacteria</taxon>
        <taxon>Bacillati</taxon>
        <taxon>Actinomycetota</taxon>
        <taxon>Actinomycetes</taxon>
        <taxon>Streptosporangiales</taxon>
        <taxon>Nocardiopsidaceae</taxon>
        <taxon>Nocardiopsis</taxon>
    </lineage>
</organism>